<dbReference type="Proteomes" id="UP000093355">
    <property type="component" value="Unassembled WGS sequence"/>
</dbReference>
<name>A0A1B9N9F5_9MICO</name>
<evidence type="ECO:0000256" key="1">
    <source>
        <dbReference type="ARBA" id="ARBA00022801"/>
    </source>
</evidence>
<dbReference type="GO" id="GO:0006753">
    <property type="term" value="P:nucleoside phosphate metabolic process"/>
    <property type="evidence" value="ECO:0007669"/>
    <property type="project" value="TreeGrafter"/>
</dbReference>
<gene>
    <name evidence="2" type="ORF">A7J15_09680</name>
</gene>
<comment type="caution">
    <text evidence="2">The sequence shown here is derived from an EMBL/GenBank/DDBJ whole genome shotgun (WGS) entry which is preliminary data.</text>
</comment>
<evidence type="ECO:0000313" key="2">
    <source>
        <dbReference type="EMBL" id="OCG73225.1"/>
    </source>
</evidence>
<organism evidence="2 3">
    <name type="scientific">Microbacterium sediminis</name>
    <dbReference type="NCBI Taxonomy" id="904291"/>
    <lineage>
        <taxon>Bacteria</taxon>
        <taxon>Bacillati</taxon>
        <taxon>Actinomycetota</taxon>
        <taxon>Actinomycetes</taxon>
        <taxon>Micrococcales</taxon>
        <taxon>Microbacteriaceae</taxon>
        <taxon>Microbacterium</taxon>
    </lineage>
</organism>
<sequence>MTVTLRDERVDIPITETRTGYRGRVWDVVEDRLDYNGHDIVRHYIAHPGASAIVAIDDAERVLLIQQYRHPIRTREWEIPAGLHDVDGEDHLAGAQRELAEEADLVAEHWESLGTFALSPGSSAELIEIFLATGLSASGETFAREAEESDMLLEWVPLEEALQGVRDGRFANATLALGLLLAADRIRRRGA</sequence>
<dbReference type="PANTHER" id="PTHR11839">
    <property type="entry name" value="UDP/ADP-SUGAR PYROPHOSPHATASE"/>
    <property type="match status" value="1"/>
</dbReference>
<dbReference type="InterPro" id="IPR000086">
    <property type="entry name" value="NUDIX_hydrolase_dom"/>
</dbReference>
<proteinExistence type="predicted"/>
<dbReference type="GO" id="GO:0005829">
    <property type="term" value="C:cytosol"/>
    <property type="evidence" value="ECO:0007669"/>
    <property type="project" value="TreeGrafter"/>
</dbReference>
<dbReference type="Gene3D" id="3.90.79.10">
    <property type="entry name" value="Nucleoside Triphosphate Pyrophosphohydrolase"/>
    <property type="match status" value="1"/>
</dbReference>
<dbReference type="SUPFAM" id="SSF55811">
    <property type="entry name" value="Nudix"/>
    <property type="match status" value="1"/>
</dbReference>
<dbReference type="Pfam" id="PF00293">
    <property type="entry name" value="NUDIX"/>
    <property type="match status" value="1"/>
</dbReference>
<keyword evidence="3" id="KW-1185">Reference proteome</keyword>
<dbReference type="GO" id="GO:0016787">
    <property type="term" value="F:hydrolase activity"/>
    <property type="evidence" value="ECO:0007669"/>
    <property type="project" value="UniProtKB-KW"/>
</dbReference>
<dbReference type="PROSITE" id="PS51462">
    <property type="entry name" value="NUDIX"/>
    <property type="match status" value="1"/>
</dbReference>
<dbReference type="OrthoDB" id="9806150at2"/>
<dbReference type="STRING" id="904291.A7J15_09680"/>
<dbReference type="GO" id="GO:0019693">
    <property type="term" value="P:ribose phosphate metabolic process"/>
    <property type="evidence" value="ECO:0007669"/>
    <property type="project" value="TreeGrafter"/>
</dbReference>
<dbReference type="PANTHER" id="PTHR11839:SF31">
    <property type="entry name" value="ADP-RIBOSE PYROPHOSPHATASE"/>
    <property type="match status" value="1"/>
</dbReference>
<dbReference type="AlphaFoldDB" id="A0A1B9N9F5"/>
<dbReference type="InterPro" id="IPR015797">
    <property type="entry name" value="NUDIX_hydrolase-like_dom_sf"/>
</dbReference>
<accession>A0A1B9N9F5</accession>
<evidence type="ECO:0000313" key="3">
    <source>
        <dbReference type="Proteomes" id="UP000093355"/>
    </source>
</evidence>
<keyword evidence="1" id="KW-0378">Hydrolase</keyword>
<dbReference type="EMBL" id="LXMD01000027">
    <property type="protein sequence ID" value="OCG73225.1"/>
    <property type="molecule type" value="Genomic_DNA"/>
</dbReference>
<protein>
    <submittedName>
        <fullName evidence="2">ADP-ribose pyrophosphatase</fullName>
    </submittedName>
</protein>
<reference evidence="2 3" key="1">
    <citation type="submission" date="2016-05" db="EMBL/GenBank/DDBJ databases">
        <authorList>
            <person name="Lavstsen T."/>
            <person name="Jespersen J.S."/>
        </authorList>
    </citation>
    <scope>NUCLEOTIDE SEQUENCE [LARGE SCALE GENOMIC DNA]</scope>
    <source>
        <strain evidence="2 3">YLB-01</strain>
    </source>
</reference>